<dbReference type="EMBL" id="MKIM01000029">
    <property type="protein sequence ID" value="OLP43051.1"/>
    <property type="molecule type" value="Genomic_DNA"/>
</dbReference>
<comment type="similarity">
    <text evidence="1">Belongs to the leucine-binding protein family.</text>
</comment>
<dbReference type="Proteomes" id="UP000186894">
    <property type="component" value="Unassembled WGS sequence"/>
</dbReference>
<evidence type="ECO:0000313" key="5">
    <source>
        <dbReference type="Proteomes" id="UP000186894"/>
    </source>
</evidence>
<evidence type="ECO:0000313" key="4">
    <source>
        <dbReference type="EMBL" id="OLP43051.1"/>
    </source>
</evidence>
<evidence type="ECO:0000259" key="3">
    <source>
        <dbReference type="Pfam" id="PF13458"/>
    </source>
</evidence>
<comment type="caution">
    <text evidence="4">The sequence shown here is derived from an EMBL/GenBank/DDBJ whole genome shotgun (WGS) entry which is preliminary data.</text>
</comment>
<dbReference type="STRING" id="1867956.BJF95_14035"/>
<protein>
    <submittedName>
        <fullName evidence="4">Urea ABC transporter</fullName>
    </submittedName>
</protein>
<gene>
    <name evidence="4" type="ORF">BJF95_14035</name>
</gene>
<name>A0A1Q8ZMC1_9HYPH</name>
<proteinExistence type="inferred from homology"/>
<evidence type="ECO:0000256" key="1">
    <source>
        <dbReference type="ARBA" id="ARBA00010062"/>
    </source>
</evidence>
<dbReference type="InterPro" id="IPR028081">
    <property type="entry name" value="Leu-bd"/>
</dbReference>
<reference evidence="4 5" key="1">
    <citation type="submission" date="2016-09" db="EMBL/GenBank/DDBJ databases">
        <title>Rhizobium oryziradicis sp. nov., isolated from the root of rice.</title>
        <authorList>
            <person name="Zhao J."/>
            <person name="Zhang X."/>
        </authorList>
    </citation>
    <scope>NUCLEOTIDE SEQUENCE [LARGE SCALE GENOMIC DNA]</scope>
    <source>
        <strain evidence="4 5">N19</strain>
    </source>
</reference>
<dbReference type="Gene3D" id="3.40.50.2300">
    <property type="match status" value="2"/>
</dbReference>
<dbReference type="PANTHER" id="PTHR47628:SF1">
    <property type="entry name" value="ALIPHATIC AMIDASE EXPRESSION-REGULATING PROTEIN"/>
    <property type="match status" value="1"/>
</dbReference>
<dbReference type="PANTHER" id="PTHR47628">
    <property type="match status" value="1"/>
</dbReference>
<dbReference type="InterPro" id="IPR028082">
    <property type="entry name" value="Peripla_BP_I"/>
</dbReference>
<organism evidence="4 5">
    <name type="scientific">Rhizobium oryziradicis</name>
    <dbReference type="NCBI Taxonomy" id="1867956"/>
    <lineage>
        <taxon>Bacteria</taxon>
        <taxon>Pseudomonadati</taxon>
        <taxon>Pseudomonadota</taxon>
        <taxon>Alphaproteobacteria</taxon>
        <taxon>Hyphomicrobiales</taxon>
        <taxon>Rhizobiaceae</taxon>
        <taxon>Rhizobium/Agrobacterium group</taxon>
        <taxon>Rhizobium</taxon>
    </lineage>
</organism>
<dbReference type="SUPFAM" id="SSF53822">
    <property type="entry name" value="Periplasmic binding protein-like I"/>
    <property type="match status" value="1"/>
</dbReference>
<feature type="domain" description="Leucine-binding protein" evidence="3">
    <location>
        <begin position="32"/>
        <end position="371"/>
    </location>
</feature>
<accession>A0A1Q8ZMC1</accession>
<evidence type="ECO:0000256" key="2">
    <source>
        <dbReference type="ARBA" id="ARBA00022729"/>
    </source>
</evidence>
<dbReference type="AlphaFoldDB" id="A0A1Q8ZMC1"/>
<sequence>MTRRRALQLGGLGAGMLAAPVFVRQGFAKEAPIKMGSLLDATGPLGLEGRRMIKATEYAVSQINEKGGLLGRQIELKAFDTQSDIKLYTQYAQQLAMRDKVDVIQGGITSSSREAIRPIFDRTKTLYFYNTQYEGGVCDHNVFCTGTTPAQTVNHLVDYATKNWGKKTYIIAADYNYGHITADWMKKFVTANGGAVAGVDFLPLEVTNFSSTISRIQQAAPEFVLSALVGANHLGFYRQWDATGMKAKIPVGSSVFGLGDELQAMDVSTTDGIVTCYGFYPDLDTPAAKGFVSGLQKFIGEDAKDISELATATYDGVMLWAKAVEKAGSVEAAKVITALESGLSIDAPAGKVTMDPKTHATIRPTYLAEPKNRKWEILATFPDQYPADTGGRCDLIAKPDTKTQFTPQF</sequence>
<dbReference type="Pfam" id="PF13458">
    <property type="entry name" value="Peripla_BP_6"/>
    <property type="match status" value="1"/>
</dbReference>
<keyword evidence="2" id="KW-0732">Signal</keyword>
<keyword evidence="5" id="KW-1185">Reference proteome</keyword>